<evidence type="ECO:0000313" key="4">
    <source>
        <dbReference type="WBParaSite" id="SSLN_0001936201-mRNA-1"/>
    </source>
</evidence>
<name>A0A183TQA9_SCHSO</name>
<dbReference type="EMBL" id="UYSU01044934">
    <property type="protein sequence ID" value="VDM05044.1"/>
    <property type="molecule type" value="Genomic_DNA"/>
</dbReference>
<feature type="region of interest" description="Disordered" evidence="1">
    <location>
        <begin position="1"/>
        <end position="53"/>
    </location>
</feature>
<evidence type="ECO:0000313" key="2">
    <source>
        <dbReference type="EMBL" id="VDM05044.1"/>
    </source>
</evidence>
<reference evidence="4" key="1">
    <citation type="submission" date="2016-06" db="UniProtKB">
        <authorList>
            <consortium name="WormBaseParasite"/>
        </authorList>
    </citation>
    <scope>IDENTIFICATION</scope>
</reference>
<gene>
    <name evidence="2" type="ORF">SSLN_LOCUS18658</name>
</gene>
<organism evidence="4">
    <name type="scientific">Schistocephalus solidus</name>
    <name type="common">Tapeworm</name>
    <dbReference type="NCBI Taxonomy" id="70667"/>
    <lineage>
        <taxon>Eukaryota</taxon>
        <taxon>Metazoa</taxon>
        <taxon>Spiralia</taxon>
        <taxon>Lophotrochozoa</taxon>
        <taxon>Platyhelminthes</taxon>
        <taxon>Cestoda</taxon>
        <taxon>Eucestoda</taxon>
        <taxon>Diphyllobothriidea</taxon>
        <taxon>Diphyllobothriidae</taxon>
        <taxon>Schistocephalus</taxon>
    </lineage>
</organism>
<keyword evidence="3" id="KW-1185">Reference proteome</keyword>
<reference evidence="2 3" key="2">
    <citation type="submission" date="2018-11" db="EMBL/GenBank/DDBJ databases">
        <authorList>
            <consortium name="Pathogen Informatics"/>
        </authorList>
    </citation>
    <scope>NUCLEOTIDE SEQUENCE [LARGE SCALE GENOMIC DNA]</scope>
    <source>
        <strain evidence="2 3">NST_G2</strain>
    </source>
</reference>
<dbReference type="STRING" id="70667.A0A183TQA9"/>
<evidence type="ECO:0000256" key="1">
    <source>
        <dbReference type="SAM" id="MobiDB-lite"/>
    </source>
</evidence>
<evidence type="ECO:0000313" key="3">
    <source>
        <dbReference type="Proteomes" id="UP000275846"/>
    </source>
</evidence>
<dbReference type="WBParaSite" id="SSLN_0001936201-mRNA-1">
    <property type="protein sequence ID" value="SSLN_0001936201-mRNA-1"/>
    <property type="gene ID" value="SSLN_0001936201"/>
</dbReference>
<dbReference type="AlphaFoldDB" id="A0A183TQA9"/>
<proteinExistence type="predicted"/>
<sequence>MKLFESPETVGSAAGTPGTATGDEEKTATSAVAGSGAGKKGSSGRTRKPKVDEDDEAAFMKAHAARVHGFTKPMNITVLHSGGTGVTSPLVPPLGAGPLSVPPSLLVPPPPLFDPTVPPPQTPTNLPAVAAAVGVPKPVVPLPGTVAIPARPFSLDSAVMPLSRDAQRSLAREAFVRILSAVDNEGSMSRKTATASLPLDASIAKAPSALSSDLPADFDTVRIKLICRLPNKRFSASDLYPSECVFDVFGAP</sequence>
<dbReference type="Proteomes" id="UP000275846">
    <property type="component" value="Unassembled WGS sequence"/>
</dbReference>
<protein>
    <submittedName>
        <fullName evidence="4">UBX domain-containing protein</fullName>
    </submittedName>
</protein>
<accession>A0A183TQA9</accession>